<dbReference type="InterPro" id="IPR015421">
    <property type="entry name" value="PyrdxlP-dep_Trfase_major"/>
</dbReference>
<dbReference type="SUPFAM" id="SSF53383">
    <property type="entry name" value="PLP-dependent transferases"/>
    <property type="match status" value="1"/>
</dbReference>
<evidence type="ECO:0000256" key="7">
    <source>
        <dbReference type="RuleBase" id="RU004504"/>
    </source>
</evidence>
<dbReference type="InterPro" id="IPR015422">
    <property type="entry name" value="PyrdxlP-dep_Trfase_small"/>
</dbReference>
<dbReference type="AlphaFoldDB" id="A0A2K1P409"/>
<dbReference type="InterPro" id="IPR015424">
    <property type="entry name" value="PyrdxlP-dep_Trfase"/>
</dbReference>
<dbReference type="PANTHER" id="PTHR43586">
    <property type="entry name" value="CYSTEINE DESULFURASE"/>
    <property type="match status" value="1"/>
</dbReference>
<dbReference type="EC" id="2.8.1.7" evidence="3 8"/>
<dbReference type="Proteomes" id="UP000236434">
    <property type="component" value="Unassembled WGS sequence"/>
</dbReference>
<evidence type="ECO:0000256" key="3">
    <source>
        <dbReference type="ARBA" id="ARBA00012239"/>
    </source>
</evidence>
<comment type="caution">
    <text evidence="10">The sequence shown here is derived from an EMBL/GenBank/DDBJ whole genome shotgun (WGS) entry which is preliminary data.</text>
</comment>
<name>A0A2K1P409_9BACT</name>
<dbReference type="InterPro" id="IPR000192">
    <property type="entry name" value="Aminotrans_V_dom"/>
</dbReference>
<protein>
    <recommendedName>
        <fullName evidence="3 8">Cysteine desulfurase</fullName>
        <ecNumber evidence="3 8">2.8.1.7</ecNumber>
    </recommendedName>
</protein>
<evidence type="ECO:0000256" key="8">
    <source>
        <dbReference type="RuleBase" id="RU004506"/>
    </source>
</evidence>
<feature type="domain" description="Aminotransferase class V" evidence="9">
    <location>
        <begin position="24"/>
        <end position="396"/>
    </location>
</feature>
<dbReference type="GO" id="GO:0031071">
    <property type="term" value="F:cysteine desulfurase activity"/>
    <property type="evidence" value="ECO:0007669"/>
    <property type="project" value="UniProtKB-UniRule"/>
</dbReference>
<keyword evidence="5 8" id="KW-0663">Pyridoxal phosphate</keyword>
<dbReference type="PANTHER" id="PTHR43586:SF8">
    <property type="entry name" value="CYSTEINE DESULFURASE 1, CHLOROPLASTIC"/>
    <property type="match status" value="1"/>
</dbReference>
<comment type="similarity">
    <text evidence="2 8">Belongs to the class-V pyridoxal-phosphate-dependent aminotransferase family. Csd subfamily.</text>
</comment>
<dbReference type="RefSeq" id="WP_103066344.1">
    <property type="nucleotide sequence ID" value="NZ_AZRL01000004.1"/>
</dbReference>
<dbReference type="InterPro" id="IPR020578">
    <property type="entry name" value="Aminotrans_V_PyrdxlP_BS"/>
</dbReference>
<reference evidence="10 11" key="1">
    <citation type="submission" date="2013-12" db="EMBL/GenBank/DDBJ databases">
        <title>Comparative genomics of Petrotoga isolates.</title>
        <authorList>
            <person name="Nesbo C.L."/>
            <person name="Charchuk R."/>
            <person name="Chow K."/>
        </authorList>
    </citation>
    <scope>NUCLEOTIDE SEQUENCE [LARGE SCALE GENOMIC DNA]</scope>
    <source>
        <strain evidence="10 11">DSM 13574</strain>
    </source>
</reference>
<dbReference type="Gene3D" id="3.40.640.10">
    <property type="entry name" value="Type I PLP-dependent aspartate aminotransferase-like (Major domain)"/>
    <property type="match status" value="1"/>
</dbReference>
<dbReference type="PROSITE" id="PS00595">
    <property type="entry name" value="AA_TRANSFER_CLASS_5"/>
    <property type="match status" value="1"/>
</dbReference>
<dbReference type="OrthoDB" id="9808002at2"/>
<dbReference type="InterPro" id="IPR016454">
    <property type="entry name" value="Cysteine_dSase"/>
</dbReference>
<accession>A0A2K1P409</accession>
<gene>
    <name evidence="10" type="ORF">X929_01800</name>
</gene>
<keyword evidence="4 8" id="KW-0808">Transferase</keyword>
<evidence type="ECO:0000313" key="10">
    <source>
        <dbReference type="EMBL" id="PNR97529.1"/>
    </source>
</evidence>
<sequence>MLSSKEYEEIFPALKRKINGHKLIYLDNAATTLRPKEVMDAVNEYSLNHHANVHRSTHTLAAEATKYYEDARSKVANFINSETEEVIFTKGATESLNLVAYSIANSNILRSDDEILISTIEHHANFVPWQQIAKIFNLKIKYYPAKSGIFDLSDFLKHITNKTRLVSITALSNVTGQLIPVNTLIKQIRNIRQDVILVVDGAQAVPHLPIDVKKMDCDFIAFSGHKMLGPTGIGVLYGKKRYLNEMTPFLFGGEMIDKVSTDGTTFNVLPYKFEAGTPNVDGAVGLAKAIEILERIGMDNIQEHEKQLTSYALKKLKELDFLEIFGPQDETQQSIISFNMKGVHPHDVAHLLNDLTGIAIRSGHHCAQPLMKEFGTSATCRISFYVYNEEEDVDKLCEGLNKVWEWLK</sequence>
<evidence type="ECO:0000256" key="4">
    <source>
        <dbReference type="ARBA" id="ARBA00022679"/>
    </source>
</evidence>
<dbReference type="GO" id="GO:0006534">
    <property type="term" value="P:cysteine metabolic process"/>
    <property type="evidence" value="ECO:0007669"/>
    <property type="project" value="UniProtKB-UniRule"/>
</dbReference>
<dbReference type="PIRSF" id="PIRSF005572">
    <property type="entry name" value="NifS"/>
    <property type="match status" value="1"/>
</dbReference>
<dbReference type="GO" id="GO:0030170">
    <property type="term" value="F:pyridoxal phosphate binding"/>
    <property type="evidence" value="ECO:0007669"/>
    <property type="project" value="UniProtKB-UniRule"/>
</dbReference>
<dbReference type="NCBIfam" id="TIGR01979">
    <property type="entry name" value="sufS"/>
    <property type="match status" value="1"/>
</dbReference>
<proteinExistence type="inferred from homology"/>
<dbReference type="EMBL" id="AZRL01000004">
    <property type="protein sequence ID" value="PNR97529.1"/>
    <property type="molecule type" value="Genomic_DNA"/>
</dbReference>
<dbReference type="Pfam" id="PF00266">
    <property type="entry name" value="Aminotran_5"/>
    <property type="match status" value="1"/>
</dbReference>
<evidence type="ECO:0000256" key="2">
    <source>
        <dbReference type="ARBA" id="ARBA00010447"/>
    </source>
</evidence>
<evidence type="ECO:0000256" key="6">
    <source>
        <dbReference type="ARBA" id="ARBA00050776"/>
    </source>
</evidence>
<evidence type="ECO:0000256" key="1">
    <source>
        <dbReference type="ARBA" id="ARBA00001933"/>
    </source>
</evidence>
<comment type="function">
    <text evidence="8">Catalyzes the removal of elemental sulfur and selenium atoms from L-cysteine, L-cystine, L-selenocysteine, and L-selenocystine to produce L-alanine.</text>
</comment>
<dbReference type="CDD" id="cd06453">
    <property type="entry name" value="SufS_like"/>
    <property type="match status" value="1"/>
</dbReference>
<evidence type="ECO:0000256" key="5">
    <source>
        <dbReference type="ARBA" id="ARBA00022898"/>
    </source>
</evidence>
<evidence type="ECO:0000259" key="9">
    <source>
        <dbReference type="Pfam" id="PF00266"/>
    </source>
</evidence>
<comment type="catalytic activity">
    <reaction evidence="6 8">
        <text>(sulfur carrier)-H + L-cysteine = (sulfur carrier)-SH + L-alanine</text>
        <dbReference type="Rhea" id="RHEA:43892"/>
        <dbReference type="Rhea" id="RHEA-COMP:14737"/>
        <dbReference type="Rhea" id="RHEA-COMP:14739"/>
        <dbReference type="ChEBI" id="CHEBI:29917"/>
        <dbReference type="ChEBI" id="CHEBI:35235"/>
        <dbReference type="ChEBI" id="CHEBI:57972"/>
        <dbReference type="ChEBI" id="CHEBI:64428"/>
        <dbReference type="EC" id="2.8.1.7"/>
    </reaction>
</comment>
<organism evidence="10 11">
    <name type="scientific">Petrotoga olearia DSM 13574</name>
    <dbReference type="NCBI Taxonomy" id="1122955"/>
    <lineage>
        <taxon>Bacteria</taxon>
        <taxon>Thermotogati</taxon>
        <taxon>Thermotogota</taxon>
        <taxon>Thermotogae</taxon>
        <taxon>Petrotogales</taxon>
        <taxon>Petrotogaceae</taxon>
        <taxon>Petrotoga</taxon>
    </lineage>
</organism>
<dbReference type="InterPro" id="IPR010970">
    <property type="entry name" value="Cys_dSase_SufS"/>
</dbReference>
<evidence type="ECO:0000313" key="11">
    <source>
        <dbReference type="Proteomes" id="UP000236434"/>
    </source>
</evidence>
<comment type="cofactor">
    <cofactor evidence="1 7">
        <name>pyridoxal 5'-phosphate</name>
        <dbReference type="ChEBI" id="CHEBI:597326"/>
    </cofactor>
</comment>
<dbReference type="Gene3D" id="3.90.1150.10">
    <property type="entry name" value="Aspartate Aminotransferase, domain 1"/>
    <property type="match status" value="1"/>
</dbReference>